<dbReference type="AlphaFoldDB" id="A0A4P5ZGJ6"/>
<evidence type="ECO:0000256" key="4">
    <source>
        <dbReference type="ARBA" id="ARBA00023118"/>
    </source>
</evidence>
<evidence type="ECO:0000256" key="3">
    <source>
        <dbReference type="ARBA" id="ARBA00022741"/>
    </source>
</evidence>
<evidence type="ECO:0000256" key="2">
    <source>
        <dbReference type="ARBA" id="ARBA00022695"/>
    </source>
</evidence>
<dbReference type="GO" id="GO:0051607">
    <property type="term" value="P:defense response to virus"/>
    <property type="evidence" value="ECO:0007669"/>
    <property type="project" value="UniProtKB-KW"/>
</dbReference>
<reference evidence="7" key="1">
    <citation type="submission" date="2019-02" db="EMBL/GenBank/DDBJ databases">
        <title>Draft genome sequence of Planktothrix agardhii NIES-905.</title>
        <authorList>
            <person name="Yamaguchi H."/>
            <person name="Suzuki S."/>
            <person name="Kawachi M."/>
        </authorList>
    </citation>
    <scope>NUCLEOTIDE SEQUENCE [LARGE SCALE GENOMIC DNA]</scope>
    <source>
        <strain evidence="7">CCAP 1459/11A</strain>
    </source>
</reference>
<keyword evidence="3" id="KW-0547">Nucleotide-binding</keyword>
<evidence type="ECO:0000256" key="1">
    <source>
        <dbReference type="ARBA" id="ARBA00022679"/>
    </source>
</evidence>
<evidence type="ECO:0000259" key="5">
    <source>
        <dbReference type="Pfam" id="PF26305"/>
    </source>
</evidence>
<protein>
    <recommendedName>
        <fullName evidence="5">cGAS/DncV-like nucleotidyltransferase C-terminal helical domain-containing protein</fullName>
    </recommendedName>
</protein>
<dbReference type="CDD" id="cd05400">
    <property type="entry name" value="NT_2-5OAS_ClassI-CCAase"/>
    <property type="match status" value="1"/>
</dbReference>
<organism evidence="6 7">
    <name type="scientific">Planktothrix agardhii CCAP 1459/11A</name>
    <dbReference type="NCBI Taxonomy" id="282420"/>
    <lineage>
        <taxon>Bacteria</taxon>
        <taxon>Bacillati</taxon>
        <taxon>Cyanobacteriota</taxon>
        <taxon>Cyanophyceae</taxon>
        <taxon>Oscillatoriophycideae</taxon>
        <taxon>Oscillatoriales</taxon>
        <taxon>Microcoleaceae</taxon>
        <taxon>Planktothrix</taxon>
    </lineage>
</organism>
<dbReference type="Gene3D" id="3.30.460.10">
    <property type="entry name" value="Beta Polymerase, domain 2"/>
    <property type="match status" value="1"/>
</dbReference>
<dbReference type="InterPro" id="IPR006116">
    <property type="entry name" value="NT_2-5OAS_ClassI-CCAase"/>
</dbReference>
<proteinExistence type="predicted"/>
<dbReference type="GO" id="GO:0016779">
    <property type="term" value="F:nucleotidyltransferase activity"/>
    <property type="evidence" value="ECO:0007669"/>
    <property type="project" value="InterPro"/>
</dbReference>
<evidence type="ECO:0000313" key="6">
    <source>
        <dbReference type="EMBL" id="GDZ95198.1"/>
    </source>
</evidence>
<feature type="domain" description="cGAS/DncV-like nucleotidyltransferase C-terminal helical" evidence="5">
    <location>
        <begin position="182"/>
        <end position="296"/>
    </location>
</feature>
<accession>A0A4P5ZGJ6</accession>
<name>A0A4P5ZGJ6_PLAAG</name>
<sequence>MNITEDTFISWSKGPSKTESEKCDNAERLVRKAIKADADISYLDISVFAQGSYRARTNVRQNSDVDICICNNSAFFPEYPKGTIKENFGNFDSNLSFSDFKDIVGKALVNYFGKSGVTRGNKAFDVHANTYRIDADVVPTFEHRCYTGEKNSDGTHNYLSGVAFKPDKGGLIKNWPQQTYYNGISRNRSTNRKYKRLIRILKRLRDKMQDENIVEAKNCPSFLIECLVWNADIKAYQKETYTEILRYIIADVWNRTSNDADCSEWGEVNELKYLFRTSQPWTRKQANQFLQAAWDRVGYL</sequence>
<dbReference type="Pfam" id="PF26305">
    <property type="entry name" value="CD_NTase_C"/>
    <property type="match status" value="1"/>
</dbReference>
<keyword evidence="4" id="KW-0051">Antiviral defense</keyword>
<dbReference type="SUPFAM" id="SSF81301">
    <property type="entry name" value="Nucleotidyltransferase"/>
    <property type="match status" value="1"/>
</dbReference>
<dbReference type="InterPro" id="IPR043519">
    <property type="entry name" value="NT_sf"/>
</dbReference>
<dbReference type="EMBL" id="BJCD01000053">
    <property type="protein sequence ID" value="GDZ95198.1"/>
    <property type="molecule type" value="Genomic_DNA"/>
</dbReference>
<dbReference type="InterPro" id="IPR058909">
    <property type="entry name" value="CD_NTase_C"/>
</dbReference>
<gene>
    <name evidence="6" type="ORF">PA905_34370</name>
</gene>
<keyword evidence="2" id="KW-0548">Nucleotidyltransferase</keyword>
<evidence type="ECO:0000313" key="7">
    <source>
        <dbReference type="Proteomes" id="UP000299794"/>
    </source>
</evidence>
<keyword evidence="1" id="KW-0808">Transferase</keyword>
<dbReference type="RefSeq" id="WP_141295243.1">
    <property type="nucleotide sequence ID" value="NZ_BJCD01000053.1"/>
</dbReference>
<comment type="caution">
    <text evidence="6">The sequence shown here is derived from an EMBL/GenBank/DDBJ whole genome shotgun (WGS) entry which is preliminary data.</text>
</comment>
<dbReference type="Proteomes" id="UP000299794">
    <property type="component" value="Unassembled WGS sequence"/>
</dbReference>